<gene>
    <name evidence="1" type="ORF">PanWU01x14_086350</name>
</gene>
<name>A0A2P5D977_PARAD</name>
<proteinExistence type="predicted"/>
<accession>A0A2P5D977</accession>
<dbReference type="AlphaFoldDB" id="A0A2P5D977"/>
<dbReference type="EMBL" id="JXTB01000054">
    <property type="protein sequence ID" value="PON69851.1"/>
    <property type="molecule type" value="Genomic_DNA"/>
</dbReference>
<dbReference type="Proteomes" id="UP000237105">
    <property type="component" value="Unassembled WGS sequence"/>
</dbReference>
<protein>
    <submittedName>
        <fullName evidence="1">Uncharacterized protein</fullName>
    </submittedName>
</protein>
<sequence>MKKEIPSPYIDALSAWMVKENWEVKSVSLPVLASQSWTGLAYEARPTLLVREAMASFLVSCKGPLANASPSNTISAKFGGKEGKLKETELPFVSSNKKKTILMRRGLRVCVWRRCELVLKRAIVNVEEILGG</sequence>
<reference evidence="2" key="1">
    <citation type="submission" date="2016-06" db="EMBL/GenBank/DDBJ databases">
        <title>Parallel loss of symbiosis genes in relatives of nitrogen-fixing non-legume Parasponia.</title>
        <authorList>
            <person name="Van Velzen R."/>
            <person name="Holmer R."/>
            <person name="Bu F."/>
            <person name="Rutten L."/>
            <person name="Van Zeijl A."/>
            <person name="Liu W."/>
            <person name="Santuari L."/>
            <person name="Cao Q."/>
            <person name="Sharma T."/>
            <person name="Shen D."/>
            <person name="Roswanjaya Y."/>
            <person name="Wardhani T."/>
            <person name="Kalhor M.S."/>
            <person name="Jansen J."/>
            <person name="Van den Hoogen J."/>
            <person name="Gungor B."/>
            <person name="Hartog M."/>
            <person name="Hontelez J."/>
            <person name="Verver J."/>
            <person name="Yang W.-C."/>
            <person name="Schijlen E."/>
            <person name="Repin R."/>
            <person name="Schilthuizen M."/>
            <person name="Schranz E."/>
            <person name="Heidstra R."/>
            <person name="Miyata K."/>
            <person name="Fedorova E."/>
            <person name="Kohlen W."/>
            <person name="Bisseling T."/>
            <person name="Smit S."/>
            <person name="Geurts R."/>
        </authorList>
    </citation>
    <scope>NUCLEOTIDE SEQUENCE [LARGE SCALE GENOMIC DNA]</scope>
    <source>
        <strain evidence="2">cv. WU1-14</strain>
    </source>
</reference>
<organism evidence="1 2">
    <name type="scientific">Parasponia andersonii</name>
    <name type="common">Sponia andersonii</name>
    <dbReference type="NCBI Taxonomy" id="3476"/>
    <lineage>
        <taxon>Eukaryota</taxon>
        <taxon>Viridiplantae</taxon>
        <taxon>Streptophyta</taxon>
        <taxon>Embryophyta</taxon>
        <taxon>Tracheophyta</taxon>
        <taxon>Spermatophyta</taxon>
        <taxon>Magnoliopsida</taxon>
        <taxon>eudicotyledons</taxon>
        <taxon>Gunneridae</taxon>
        <taxon>Pentapetalae</taxon>
        <taxon>rosids</taxon>
        <taxon>fabids</taxon>
        <taxon>Rosales</taxon>
        <taxon>Cannabaceae</taxon>
        <taxon>Parasponia</taxon>
    </lineage>
</organism>
<dbReference type="OrthoDB" id="10275739at2759"/>
<evidence type="ECO:0000313" key="2">
    <source>
        <dbReference type="Proteomes" id="UP000237105"/>
    </source>
</evidence>
<comment type="caution">
    <text evidence="1">The sequence shown here is derived from an EMBL/GenBank/DDBJ whole genome shotgun (WGS) entry which is preliminary data.</text>
</comment>
<keyword evidence="2" id="KW-1185">Reference proteome</keyword>
<evidence type="ECO:0000313" key="1">
    <source>
        <dbReference type="EMBL" id="PON69851.1"/>
    </source>
</evidence>